<dbReference type="Pfam" id="PF00990">
    <property type="entry name" value="GGDEF"/>
    <property type="match status" value="1"/>
</dbReference>
<dbReference type="Gene3D" id="3.30.70.270">
    <property type="match status" value="1"/>
</dbReference>
<feature type="transmembrane region" description="Helical" evidence="9">
    <location>
        <begin position="242"/>
        <end position="258"/>
    </location>
</feature>
<keyword evidence="5 9" id="KW-0812">Transmembrane</keyword>
<reference evidence="11 12" key="1">
    <citation type="journal article" date="2011" name="Front. Microbiol.">
        <title>Genomic signatures of strain selection and enhancement in Bacillus atrophaeus var. globigii, a historical biowarfare simulant.</title>
        <authorList>
            <person name="Gibbons H.S."/>
            <person name="Broomall S.M."/>
            <person name="McNew L.A."/>
            <person name="Daligault H."/>
            <person name="Chapman C."/>
            <person name="Bruce D."/>
            <person name="Karavis M."/>
            <person name="Krepps M."/>
            <person name="McGregor P.A."/>
            <person name="Hong C."/>
            <person name="Park K.H."/>
            <person name="Akmal A."/>
            <person name="Feldman A."/>
            <person name="Lin J.S."/>
            <person name="Chang W.E."/>
            <person name="Higgs B.W."/>
            <person name="Demirev P."/>
            <person name="Lindquist J."/>
            <person name="Liem A."/>
            <person name="Fochler E."/>
            <person name="Read T.D."/>
            <person name="Tapia R."/>
            <person name="Johnson S."/>
            <person name="Bishop-Lilly K.A."/>
            <person name="Detter C."/>
            <person name="Han C."/>
            <person name="Sozhamannan S."/>
            <person name="Rosenzweig C.N."/>
            <person name="Skowronski E.W."/>
        </authorList>
    </citation>
    <scope>NUCLEOTIDE SEQUENCE [LARGE SCALE GENOMIC DNA]</scope>
    <source>
        <strain evidence="11 12">CC-PW-9</strain>
    </source>
</reference>
<feature type="transmembrane region" description="Helical" evidence="9">
    <location>
        <begin position="129"/>
        <end position="149"/>
    </location>
</feature>
<feature type="transmembrane region" description="Helical" evidence="9">
    <location>
        <begin position="216"/>
        <end position="236"/>
    </location>
</feature>
<feature type="transmembrane region" description="Helical" evidence="9">
    <location>
        <begin position="169"/>
        <end position="195"/>
    </location>
</feature>
<dbReference type="CDD" id="cd01949">
    <property type="entry name" value="GGDEF"/>
    <property type="match status" value="1"/>
</dbReference>
<accession>A0A432ZUS1</accession>
<feature type="transmembrane region" description="Helical" evidence="9">
    <location>
        <begin position="55"/>
        <end position="82"/>
    </location>
</feature>
<dbReference type="SMART" id="SM00267">
    <property type="entry name" value="GGDEF"/>
    <property type="match status" value="1"/>
</dbReference>
<dbReference type="InterPro" id="IPR007895">
    <property type="entry name" value="MASE1"/>
</dbReference>
<dbReference type="RefSeq" id="WP_126840867.1">
    <property type="nucleotide sequence ID" value="NZ_PIQH01000001.1"/>
</dbReference>
<dbReference type="AlphaFoldDB" id="A0A432ZUS1"/>
<evidence type="ECO:0000256" key="1">
    <source>
        <dbReference type="ARBA" id="ARBA00001946"/>
    </source>
</evidence>
<organism evidence="11 12">
    <name type="scientific">Idiomarina tyrosinivorans</name>
    <dbReference type="NCBI Taxonomy" id="1445662"/>
    <lineage>
        <taxon>Bacteria</taxon>
        <taxon>Pseudomonadati</taxon>
        <taxon>Pseudomonadota</taxon>
        <taxon>Gammaproteobacteria</taxon>
        <taxon>Alteromonadales</taxon>
        <taxon>Idiomarinaceae</taxon>
        <taxon>Idiomarina</taxon>
    </lineage>
</organism>
<dbReference type="InterPro" id="IPR043128">
    <property type="entry name" value="Rev_trsase/Diguanyl_cyclase"/>
</dbReference>
<feature type="transmembrane region" description="Helical" evidence="9">
    <location>
        <begin position="289"/>
        <end position="312"/>
    </location>
</feature>
<evidence type="ECO:0000259" key="10">
    <source>
        <dbReference type="PROSITE" id="PS50887"/>
    </source>
</evidence>
<dbReference type="PANTHER" id="PTHR45138:SF9">
    <property type="entry name" value="DIGUANYLATE CYCLASE DGCM-RELATED"/>
    <property type="match status" value="1"/>
</dbReference>
<dbReference type="OrthoDB" id="9803824at2"/>
<evidence type="ECO:0000256" key="3">
    <source>
        <dbReference type="ARBA" id="ARBA00012528"/>
    </source>
</evidence>
<comment type="catalytic activity">
    <reaction evidence="8">
        <text>2 GTP = 3',3'-c-di-GMP + 2 diphosphate</text>
        <dbReference type="Rhea" id="RHEA:24898"/>
        <dbReference type="ChEBI" id="CHEBI:33019"/>
        <dbReference type="ChEBI" id="CHEBI:37565"/>
        <dbReference type="ChEBI" id="CHEBI:58805"/>
        <dbReference type="EC" id="2.7.7.65"/>
    </reaction>
</comment>
<evidence type="ECO:0000256" key="8">
    <source>
        <dbReference type="ARBA" id="ARBA00034247"/>
    </source>
</evidence>
<feature type="transmembrane region" description="Helical" evidence="9">
    <location>
        <begin position="94"/>
        <end position="117"/>
    </location>
</feature>
<evidence type="ECO:0000313" key="11">
    <source>
        <dbReference type="EMBL" id="RUO81526.1"/>
    </source>
</evidence>
<comment type="cofactor">
    <cofactor evidence="1">
        <name>Mg(2+)</name>
        <dbReference type="ChEBI" id="CHEBI:18420"/>
    </cofactor>
</comment>
<name>A0A432ZUS1_9GAMM</name>
<feature type="transmembrane region" description="Helical" evidence="9">
    <location>
        <begin position="20"/>
        <end position="43"/>
    </location>
</feature>
<evidence type="ECO:0000256" key="7">
    <source>
        <dbReference type="ARBA" id="ARBA00023136"/>
    </source>
</evidence>
<keyword evidence="4" id="KW-1003">Cell membrane</keyword>
<dbReference type="EMBL" id="PIQH01000001">
    <property type="protein sequence ID" value="RUO81526.1"/>
    <property type="molecule type" value="Genomic_DNA"/>
</dbReference>
<dbReference type="PROSITE" id="PS50887">
    <property type="entry name" value="GGDEF"/>
    <property type="match status" value="1"/>
</dbReference>
<dbReference type="NCBIfam" id="TIGR00254">
    <property type="entry name" value="GGDEF"/>
    <property type="match status" value="1"/>
</dbReference>
<dbReference type="Proteomes" id="UP000287996">
    <property type="component" value="Unassembled WGS sequence"/>
</dbReference>
<comment type="caution">
    <text evidence="11">The sequence shown here is derived from an EMBL/GenBank/DDBJ whole genome shotgun (WGS) entry which is preliminary data.</text>
</comment>
<keyword evidence="7 9" id="KW-0472">Membrane</keyword>
<evidence type="ECO:0000256" key="2">
    <source>
        <dbReference type="ARBA" id="ARBA00004651"/>
    </source>
</evidence>
<dbReference type="InterPro" id="IPR050469">
    <property type="entry name" value="Diguanylate_Cyclase"/>
</dbReference>
<sequence length="482" mass="53640">MTNSYRSDANAQSNVIQLTFVQPLILFIGWLLLWRISIVLEYAPHASIWFPPAGLTLAAFWVLGLRAVVPIGAAAVVATFWIDGLYQLETPAPDVLYTGLLFAAAHITPYAFGAWFLRRSEQNQRLQGSLIMVFLLVAALASLLVSYLGTYAMTAEQMLEQETLWQSWLPWWIGDMAGIVVLTPLFVSILEAWLLPAQERRLNIRLSWHALAQPRWLAKLAILLLGLALCITLIVQTNRLEAAFTIFFLVLPVMWITYTEVPVITAICLAVFSTVLALTMALFDLMDYALVAQFAVTISASTAWFGLAIPVLNEVNTNLSEKVAKDGLTHVFSREHFLTQATVARGTAARAGKPTSLVLFDLDNFKAINDEWGHLAGDQALIQVTQLVADNLRDEDLLGRFGGDEFMLLLPKCSLDLAVETAERLRRCIGETFLKGTTHEFSASFGVVQVDPNEHILAAMDRADKALLDAKRRGRNQVFYER</sequence>
<dbReference type="EC" id="2.7.7.65" evidence="3"/>
<evidence type="ECO:0000256" key="4">
    <source>
        <dbReference type="ARBA" id="ARBA00022475"/>
    </source>
</evidence>
<protein>
    <recommendedName>
        <fullName evidence="3">diguanylate cyclase</fullName>
        <ecNumber evidence="3">2.7.7.65</ecNumber>
    </recommendedName>
</protein>
<dbReference type="FunFam" id="3.30.70.270:FF:000001">
    <property type="entry name" value="Diguanylate cyclase domain protein"/>
    <property type="match status" value="1"/>
</dbReference>
<evidence type="ECO:0000256" key="6">
    <source>
        <dbReference type="ARBA" id="ARBA00022989"/>
    </source>
</evidence>
<dbReference type="InterPro" id="IPR029787">
    <property type="entry name" value="Nucleotide_cyclase"/>
</dbReference>
<dbReference type="SUPFAM" id="SSF55073">
    <property type="entry name" value="Nucleotide cyclase"/>
    <property type="match status" value="1"/>
</dbReference>
<comment type="subcellular location">
    <subcellularLocation>
        <location evidence="2">Cell membrane</location>
        <topology evidence="2">Multi-pass membrane protein</topology>
    </subcellularLocation>
</comment>
<proteinExistence type="predicted"/>
<keyword evidence="6 9" id="KW-1133">Transmembrane helix</keyword>
<dbReference type="Pfam" id="PF05231">
    <property type="entry name" value="MASE1"/>
    <property type="match status" value="1"/>
</dbReference>
<gene>
    <name evidence="11" type="ORF">CWI84_01860</name>
</gene>
<evidence type="ECO:0000256" key="9">
    <source>
        <dbReference type="SAM" id="Phobius"/>
    </source>
</evidence>
<keyword evidence="12" id="KW-1185">Reference proteome</keyword>
<dbReference type="InterPro" id="IPR000160">
    <property type="entry name" value="GGDEF_dom"/>
</dbReference>
<dbReference type="GO" id="GO:0005886">
    <property type="term" value="C:plasma membrane"/>
    <property type="evidence" value="ECO:0007669"/>
    <property type="project" value="UniProtKB-SubCell"/>
</dbReference>
<dbReference type="PANTHER" id="PTHR45138">
    <property type="entry name" value="REGULATORY COMPONENTS OF SENSORY TRANSDUCTION SYSTEM"/>
    <property type="match status" value="1"/>
</dbReference>
<evidence type="ECO:0000256" key="5">
    <source>
        <dbReference type="ARBA" id="ARBA00022692"/>
    </source>
</evidence>
<evidence type="ECO:0000313" key="12">
    <source>
        <dbReference type="Proteomes" id="UP000287996"/>
    </source>
</evidence>
<feature type="domain" description="GGDEF" evidence="10">
    <location>
        <begin position="353"/>
        <end position="482"/>
    </location>
</feature>
<dbReference type="GO" id="GO:0052621">
    <property type="term" value="F:diguanylate cyclase activity"/>
    <property type="evidence" value="ECO:0007669"/>
    <property type="project" value="UniProtKB-EC"/>
</dbReference>
<feature type="transmembrane region" description="Helical" evidence="9">
    <location>
        <begin position="263"/>
        <end position="283"/>
    </location>
</feature>